<comment type="caution">
    <text evidence="2">The sequence shown here is derived from an EMBL/GenBank/DDBJ whole genome shotgun (WGS) entry which is preliminary data.</text>
</comment>
<dbReference type="Pfam" id="PF01541">
    <property type="entry name" value="GIY-YIG"/>
    <property type="match status" value="1"/>
</dbReference>
<accession>A0ABR1CY42</accession>
<evidence type="ECO:0000259" key="1">
    <source>
        <dbReference type="Pfam" id="PF01541"/>
    </source>
</evidence>
<evidence type="ECO:0000313" key="2">
    <source>
        <dbReference type="EMBL" id="KAK6742395.1"/>
    </source>
</evidence>
<organism evidence="2 3">
    <name type="scientific">Necator americanus</name>
    <name type="common">Human hookworm</name>
    <dbReference type="NCBI Taxonomy" id="51031"/>
    <lineage>
        <taxon>Eukaryota</taxon>
        <taxon>Metazoa</taxon>
        <taxon>Ecdysozoa</taxon>
        <taxon>Nematoda</taxon>
        <taxon>Chromadorea</taxon>
        <taxon>Rhabditida</taxon>
        <taxon>Rhabditina</taxon>
        <taxon>Rhabditomorpha</taxon>
        <taxon>Strongyloidea</taxon>
        <taxon>Ancylostomatidae</taxon>
        <taxon>Bunostominae</taxon>
        <taxon>Necator</taxon>
    </lineage>
</organism>
<dbReference type="InterPro" id="IPR000305">
    <property type="entry name" value="GIY-YIG_endonuc"/>
</dbReference>
<dbReference type="Proteomes" id="UP001303046">
    <property type="component" value="Unassembled WGS sequence"/>
</dbReference>
<gene>
    <name evidence="2" type="primary">Necator_chrIII.g10717</name>
    <name evidence="2" type="ORF">RB195_009952</name>
</gene>
<name>A0ABR1CY42_NECAM</name>
<reference evidence="2 3" key="1">
    <citation type="submission" date="2023-08" db="EMBL/GenBank/DDBJ databases">
        <title>A Necator americanus chromosomal reference genome.</title>
        <authorList>
            <person name="Ilik V."/>
            <person name="Petrzelkova K.J."/>
            <person name="Pardy F."/>
            <person name="Fuh T."/>
            <person name="Niatou-Singa F.S."/>
            <person name="Gouil Q."/>
            <person name="Baker L."/>
            <person name="Ritchie M.E."/>
            <person name="Jex A.R."/>
            <person name="Gazzola D."/>
            <person name="Li H."/>
            <person name="Toshio Fujiwara R."/>
            <person name="Zhan B."/>
            <person name="Aroian R.V."/>
            <person name="Pafco B."/>
            <person name="Schwarz E.M."/>
        </authorList>
    </citation>
    <scope>NUCLEOTIDE SEQUENCE [LARGE SCALE GENOMIC DNA]</scope>
    <source>
        <strain evidence="2 3">Aroian</strain>
        <tissue evidence="2">Whole animal</tissue>
    </source>
</reference>
<proteinExistence type="predicted"/>
<dbReference type="EMBL" id="JAVFWL010000003">
    <property type="protein sequence ID" value="KAK6742395.1"/>
    <property type="molecule type" value="Genomic_DNA"/>
</dbReference>
<keyword evidence="3" id="KW-1185">Reference proteome</keyword>
<feature type="domain" description="GIY-YIG" evidence="1">
    <location>
        <begin position="34"/>
        <end position="108"/>
    </location>
</feature>
<protein>
    <recommendedName>
        <fullName evidence="1">GIY-YIG domain-containing protein</fullName>
    </recommendedName>
</protein>
<evidence type="ECO:0000313" key="3">
    <source>
        <dbReference type="Proteomes" id="UP001303046"/>
    </source>
</evidence>
<sequence>MEDKKQKSGPCNNAGQTLGRRRRSVSAAECLICNATYVGETGRNLGVRINEHMAGKRRKSLITPLGRHRHEAHNGNDYDVKFVILAHETEISARKTLEAFWILKSNPSMNNGNECLSITNEFLPLVPLCDL</sequence>